<name>A0A1I7G6S6_9PROT</name>
<dbReference type="AlphaFoldDB" id="A0A1I7G6S6"/>
<evidence type="ECO:0000313" key="3">
    <source>
        <dbReference type="Proteomes" id="UP000183926"/>
    </source>
</evidence>
<keyword evidence="1" id="KW-0812">Transmembrane</keyword>
<keyword evidence="1" id="KW-1133">Transmembrane helix</keyword>
<accession>A0A1I7G6S6</accession>
<reference evidence="2 3" key="1">
    <citation type="submission" date="2016-10" db="EMBL/GenBank/DDBJ databases">
        <authorList>
            <person name="de Groot N.N."/>
        </authorList>
    </citation>
    <scope>NUCLEOTIDE SEQUENCE [LARGE SCALE GENOMIC DNA]</scope>
    <source>
        <strain evidence="2 3">Nm24</strain>
    </source>
</reference>
<gene>
    <name evidence="2" type="ORF">SAMN05216339_102253</name>
</gene>
<feature type="transmembrane region" description="Helical" evidence="1">
    <location>
        <begin position="36"/>
        <end position="56"/>
    </location>
</feature>
<dbReference type="Proteomes" id="UP000183926">
    <property type="component" value="Unassembled WGS sequence"/>
</dbReference>
<sequence>MYGVVMKIEKNSILLWNRISAILTAFLTYSAFPLLLANRIVGVIFWIVAAVCGQIFRDISQREQP</sequence>
<proteinExistence type="predicted"/>
<feature type="transmembrane region" description="Helical" evidence="1">
    <location>
        <begin position="12"/>
        <end position="30"/>
    </location>
</feature>
<evidence type="ECO:0000313" key="2">
    <source>
        <dbReference type="EMBL" id="SFU44154.1"/>
    </source>
</evidence>
<protein>
    <submittedName>
        <fullName evidence="2">Uncharacterized protein</fullName>
    </submittedName>
</protein>
<dbReference type="EMBL" id="FPBL01000002">
    <property type="protein sequence ID" value="SFU44154.1"/>
    <property type="molecule type" value="Genomic_DNA"/>
</dbReference>
<keyword evidence="1" id="KW-0472">Membrane</keyword>
<evidence type="ECO:0000256" key="1">
    <source>
        <dbReference type="SAM" id="Phobius"/>
    </source>
</evidence>
<organism evidence="2 3">
    <name type="scientific">Nitrosomonas eutropha</name>
    <dbReference type="NCBI Taxonomy" id="916"/>
    <lineage>
        <taxon>Bacteria</taxon>
        <taxon>Pseudomonadati</taxon>
        <taxon>Pseudomonadota</taxon>
        <taxon>Betaproteobacteria</taxon>
        <taxon>Nitrosomonadales</taxon>
        <taxon>Nitrosomonadaceae</taxon>
        <taxon>Nitrosomonas</taxon>
    </lineage>
</organism>